<proteinExistence type="inferred from homology"/>
<keyword evidence="2 6" id="KW-0547">Nucleotide-binding</keyword>
<evidence type="ECO:0000256" key="6">
    <source>
        <dbReference type="HAMAP-Rule" id="MF_00120"/>
    </source>
</evidence>
<dbReference type="GO" id="GO:0005524">
    <property type="term" value="F:ATP binding"/>
    <property type="evidence" value="ECO:0007669"/>
    <property type="project" value="UniProtKB-KW"/>
</dbReference>
<feature type="domain" description="Amidase" evidence="7">
    <location>
        <begin position="50"/>
        <end position="490"/>
    </location>
</feature>
<keyword evidence="9" id="KW-1185">Reference proteome</keyword>
<evidence type="ECO:0000256" key="5">
    <source>
        <dbReference type="ARBA" id="ARBA00025295"/>
    </source>
</evidence>
<dbReference type="GO" id="GO:0050567">
    <property type="term" value="F:glutaminyl-tRNA synthase (glutamine-hydrolyzing) activity"/>
    <property type="evidence" value="ECO:0007669"/>
    <property type="project" value="UniProtKB-UniRule"/>
</dbReference>
<protein>
    <recommendedName>
        <fullName evidence="6">Glutamyl-tRNA(Gln) amidotransferase subunit A</fullName>
        <shortName evidence="6">Glu-ADT subunit A</shortName>
        <ecNumber evidence="6">6.3.5.7</ecNumber>
    </recommendedName>
</protein>
<keyword evidence="3 6" id="KW-0067">ATP-binding</keyword>
<dbReference type="InterPro" id="IPR000120">
    <property type="entry name" value="Amidase"/>
</dbReference>
<feature type="active site" description="Charge relay system" evidence="6">
    <location>
        <position position="92"/>
    </location>
</feature>
<accession>M2WCV0</accession>
<gene>
    <name evidence="6" type="primary">gatA</name>
    <name evidence="8" type="ORF">C884_00583</name>
</gene>
<dbReference type="GO" id="GO:0006412">
    <property type="term" value="P:translation"/>
    <property type="evidence" value="ECO:0007669"/>
    <property type="project" value="UniProtKB-UniRule"/>
</dbReference>
<comment type="subunit">
    <text evidence="6">Heterotrimer of A, B and C subunits.</text>
</comment>
<evidence type="ECO:0000256" key="4">
    <source>
        <dbReference type="ARBA" id="ARBA00022917"/>
    </source>
</evidence>
<dbReference type="Proteomes" id="UP000009877">
    <property type="component" value="Unassembled WGS sequence"/>
</dbReference>
<keyword evidence="1 6" id="KW-0436">Ligase</keyword>
<evidence type="ECO:0000256" key="3">
    <source>
        <dbReference type="ARBA" id="ARBA00022840"/>
    </source>
</evidence>
<dbReference type="PANTHER" id="PTHR11895:SF151">
    <property type="entry name" value="GLUTAMYL-TRNA(GLN) AMIDOTRANSFERASE SUBUNIT A"/>
    <property type="match status" value="1"/>
</dbReference>
<dbReference type="AlphaFoldDB" id="M2WCV0"/>
<dbReference type="HAMAP" id="MF_00120">
    <property type="entry name" value="GatA"/>
    <property type="match status" value="1"/>
</dbReference>
<feature type="active site" description="Acyl-ester intermediate" evidence="6">
    <location>
        <position position="191"/>
    </location>
</feature>
<dbReference type="Pfam" id="PF01425">
    <property type="entry name" value="Amidase"/>
    <property type="match status" value="1"/>
</dbReference>
<organism evidence="8 9">
    <name type="scientific">Kocuria palustris PEL</name>
    <dbReference type="NCBI Taxonomy" id="1236550"/>
    <lineage>
        <taxon>Bacteria</taxon>
        <taxon>Bacillati</taxon>
        <taxon>Actinomycetota</taxon>
        <taxon>Actinomycetes</taxon>
        <taxon>Micrococcales</taxon>
        <taxon>Micrococcaceae</taxon>
        <taxon>Kocuria</taxon>
    </lineage>
</organism>
<dbReference type="EMBL" id="ANHZ02000016">
    <property type="protein sequence ID" value="EME36292.1"/>
    <property type="molecule type" value="Genomic_DNA"/>
</dbReference>
<dbReference type="GO" id="GO:0030956">
    <property type="term" value="C:glutamyl-tRNA(Gln) amidotransferase complex"/>
    <property type="evidence" value="ECO:0007669"/>
    <property type="project" value="InterPro"/>
</dbReference>
<dbReference type="NCBIfam" id="TIGR00132">
    <property type="entry name" value="gatA"/>
    <property type="match status" value="1"/>
</dbReference>
<reference evidence="8 9" key="1">
    <citation type="journal article" date="2014" name="Genome Announc.">
        <title>Draft Genome Sequence of Kocuria palustris PEL.</title>
        <authorList>
            <person name="Sharma G."/>
            <person name="Khatri I."/>
            <person name="Subramanian S."/>
        </authorList>
    </citation>
    <scope>NUCLEOTIDE SEQUENCE [LARGE SCALE GENOMIC DNA]</scope>
    <source>
        <strain evidence="8 9">PEL</strain>
    </source>
</reference>
<evidence type="ECO:0000256" key="2">
    <source>
        <dbReference type="ARBA" id="ARBA00022741"/>
    </source>
</evidence>
<dbReference type="Gene3D" id="3.90.1300.10">
    <property type="entry name" value="Amidase signature (AS) domain"/>
    <property type="match status" value="1"/>
</dbReference>
<dbReference type="InterPro" id="IPR023631">
    <property type="entry name" value="Amidase_dom"/>
</dbReference>
<evidence type="ECO:0000256" key="1">
    <source>
        <dbReference type="ARBA" id="ARBA00022598"/>
    </source>
</evidence>
<name>M2WCV0_9MICC</name>
<dbReference type="PANTHER" id="PTHR11895">
    <property type="entry name" value="TRANSAMIDASE"/>
    <property type="match status" value="1"/>
</dbReference>
<comment type="caution">
    <text evidence="8">The sequence shown here is derived from an EMBL/GenBank/DDBJ whole genome shotgun (WGS) entry which is preliminary data.</text>
</comment>
<sequence>MSENIIELSAAELAQKLQAGEVTSVQAVQAHLDRIAATDGAAAQERSHGKAGLNAFLHLNAEEALEVAADVDRDRAEGKQLPPLAGLPIAVKDLIVTKGQPTTAASRMLEGWMSPYDGTVTEKLRAARMPILGKTNLDEFAMGSTTEHSAFGPTRNPWDLTRIPGGSGGGSAAAVTAFQAPLALGTDTGGSIRQPAAVTGSVGVKPTYGSVSRYGVIAMASSLDQVGPCARTVLDAAMLHEVVGGHDPKDSTSLRDPAEGFVEAARAGAAEGGLKGLRVGVLKELTGEGFQPGVEQRFREAVEALEKAGASVVEIETPNFKYALGAYYLIMSSEVSSNLAKYDGVRFGQRALPKDGHVTIERVMSATRAENFGAEVKRRTILGTYALSAGYYDAYYGSAQKVRTLVQRDLDAAFEQVDVLVSPTAPTTAFPLGSVDEQADPMQMYLNDIATIPTNLAGVPAISIPAGLSPEDGMPVGFQFMAPAREDARLYRAAAGLERLLEEANGGPIWKDLPDVVEAVAKLSETTEGGAK</sequence>
<dbReference type="InterPro" id="IPR036928">
    <property type="entry name" value="AS_sf"/>
</dbReference>
<feature type="active site" description="Charge relay system" evidence="6">
    <location>
        <position position="167"/>
    </location>
</feature>
<evidence type="ECO:0000313" key="8">
    <source>
        <dbReference type="EMBL" id="EME36292.1"/>
    </source>
</evidence>
<dbReference type="SUPFAM" id="SSF75304">
    <property type="entry name" value="Amidase signature (AS) enzymes"/>
    <property type="match status" value="1"/>
</dbReference>
<dbReference type="STRING" id="71999.KPaMU14_08855"/>
<comment type="function">
    <text evidence="5 6">Allows the formation of correctly charged Gln-tRNA(Gln) through the transamidation of misacylated Glu-tRNA(Gln) in organisms which lack glutaminyl-tRNA synthetase. The reaction takes place in the presence of glutamine and ATP through an activated gamma-phospho-Glu-tRNA(Gln).</text>
</comment>
<dbReference type="GO" id="GO:0016740">
    <property type="term" value="F:transferase activity"/>
    <property type="evidence" value="ECO:0007669"/>
    <property type="project" value="UniProtKB-KW"/>
</dbReference>
<dbReference type="EC" id="6.3.5.7" evidence="6"/>
<keyword evidence="4 6" id="KW-0648">Protein biosynthesis</keyword>
<dbReference type="RefSeq" id="WP_006215006.1">
    <property type="nucleotide sequence ID" value="NZ_ANHZ02000016.1"/>
</dbReference>
<evidence type="ECO:0000313" key="9">
    <source>
        <dbReference type="Proteomes" id="UP000009877"/>
    </source>
</evidence>
<comment type="similarity">
    <text evidence="6">Belongs to the amidase family. GatA subfamily.</text>
</comment>
<evidence type="ECO:0000259" key="7">
    <source>
        <dbReference type="Pfam" id="PF01425"/>
    </source>
</evidence>
<comment type="catalytic activity">
    <reaction evidence="6">
        <text>L-glutamyl-tRNA(Gln) + L-glutamine + ATP + H2O = L-glutaminyl-tRNA(Gln) + L-glutamate + ADP + phosphate + H(+)</text>
        <dbReference type="Rhea" id="RHEA:17521"/>
        <dbReference type="Rhea" id="RHEA-COMP:9681"/>
        <dbReference type="Rhea" id="RHEA-COMP:9684"/>
        <dbReference type="ChEBI" id="CHEBI:15377"/>
        <dbReference type="ChEBI" id="CHEBI:15378"/>
        <dbReference type="ChEBI" id="CHEBI:29985"/>
        <dbReference type="ChEBI" id="CHEBI:30616"/>
        <dbReference type="ChEBI" id="CHEBI:43474"/>
        <dbReference type="ChEBI" id="CHEBI:58359"/>
        <dbReference type="ChEBI" id="CHEBI:78520"/>
        <dbReference type="ChEBI" id="CHEBI:78521"/>
        <dbReference type="ChEBI" id="CHEBI:456216"/>
        <dbReference type="EC" id="6.3.5.7"/>
    </reaction>
</comment>
<dbReference type="InterPro" id="IPR004412">
    <property type="entry name" value="GatA"/>
</dbReference>